<dbReference type="AlphaFoldDB" id="A0A1V4IFD6"/>
<name>A0A1V4IFD6_9CLOT</name>
<dbReference type="PROSITE" id="PS51186">
    <property type="entry name" value="GNAT"/>
    <property type="match status" value="1"/>
</dbReference>
<organism evidence="2 3">
    <name type="scientific">Clostridium chromiireducens</name>
    <dbReference type="NCBI Taxonomy" id="225345"/>
    <lineage>
        <taxon>Bacteria</taxon>
        <taxon>Bacillati</taxon>
        <taxon>Bacillota</taxon>
        <taxon>Clostridia</taxon>
        <taxon>Eubacteriales</taxon>
        <taxon>Clostridiaceae</taxon>
        <taxon>Clostridium</taxon>
    </lineage>
</organism>
<gene>
    <name evidence="2" type="ORF">CLCHR_37650</name>
</gene>
<dbReference type="SUPFAM" id="SSF55729">
    <property type="entry name" value="Acyl-CoA N-acyltransferases (Nat)"/>
    <property type="match status" value="1"/>
</dbReference>
<accession>A0A1V4IFD6</accession>
<evidence type="ECO:0000313" key="3">
    <source>
        <dbReference type="Proteomes" id="UP000191056"/>
    </source>
</evidence>
<evidence type="ECO:0000259" key="1">
    <source>
        <dbReference type="PROSITE" id="PS51186"/>
    </source>
</evidence>
<dbReference type="EMBL" id="MZGT01000062">
    <property type="protein sequence ID" value="OPJ58646.1"/>
    <property type="molecule type" value="Genomic_DNA"/>
</dbReference>
<proteinExistence type="predicted"/>
<dbReference type="STRING" id="225345.CLCHR_37650"/>
<feature type="domain" description="N-acetyltransferase" evidence="1">
    <location>
        <begin position="19"/>
        <end position="152"/>
    </location>
</feature>
<keyword evidence="3" id="KW-1185">Reference proteome</keyword>
<dbReference type="GO" id="GO:0016747">
    <property type="term" value="F:acyltransferase activity, transferring groups other than amino-acyl groups"/>
    <property type="evidence" value="ECO:0007669"/>
    <property type="project" value="InterPro"/>
</dbReference>
<sequence length="152" mass="18379">MVSLEERQVNKQERKWFLMRIRFAEIEDLKIISLYDKHIKMNELKNLIGLGRVLILEENNDFCGWLRYNLFWDNTPFMNMLYFLESKRGKGYGKKLVEFWEIEMRKLEYEVVMTSTASNEYSQHFYLKLGYKTVGGFMPEGEPYEIILLKHL</sequence>
<dbReference type="Proteomes" id="UP000191056">
    <property type="component" value="Unassembled WGS sequence"/>
</dbReference>
<comment type="caution">
    <text evidence="2">The sequence shown here is derived from an EMBL/GenBank/DDBJ whole genome shotgun (WGS) entry which is preliminary data.</text>
</comment>
<reference evidence="2 3" key="1">
    <citation type="submission" date="2017-03" db="EMBL/GenBank/DDBJ databases">
        <title>Genome sequence of Clostridium chromiireducens DSM 23318.</title>
        <authorList>
            <person name="Poehlein A."/>
            <person name="Daniel R."/>
        </authorList>
    </citation>
    <scope>NUCLEOTIDE SEQUENCE [LARGE SCALE GENOMIC DNA]</scope>
    <source>
        <strain evidence="2 3">DSM 23318</strain>
    </source>
</reference>
<dbReference type="InterPro" id="IPR016181">
    <property type="entry name" value="Acyl_CoA_acyltransferase"/>
</dbReference>
<protein>
    <submittedName>
        <fullName evidence="2">Acetyltransferase (GNAT) family protein</fullName>
    </submittedName>
</protein>
<dbReference type="CDD" id="cd04301">
    <property type="entry name" value="NAT_SF"/>
    <property type="match status" value="1"/>
</dbReference>
<evidence type="ECO:0000313" key="2">
    <source>
        <dbReference type="EMBL" id="OPJ58646.1"/>
    </source>
</evidence>
<dbReference type="Pfam" id="PF00583">
    <property type="entry name" value="Acetyltransf_1"/>
    <property type="match status" value="1"/>
</dbReference>
<dbReference type="InterPro" id="IPR000182">
    <property type="entry name" value="GNAT_dom"/>
</dbReference>
<keyword evidence="2" id="KW-0808">Transferase</keyword>
<dbReference type="Gene3D" id="3.40.630.30">
    <property type="match status" value="1"/>
</dbReference>